<dbReference type="EMBL" id="JBHSFN010000024">
    <property type="protein sequence ID" value="MFC4590618.1"/>
    <property type="molecule type" value="Genomic_DNA"/>
</dbReference>
<organism evidence="2 3">
    <name type="scientific">Sphaerisporangium corydalis</name>
    <dbReference type="NCBI Taxonomy" id="1441875"/>
    <lineage>
        <taxon>Bacteria</taxon>
        <taxon>Bacillati</taxon>
        <taxon>Actinomycetota</taxon>
        <taxon>Actinomycetes</taxon>
        <taxon>Streptosporangiales</taxon>
        <taxon>Streptosporangiaceae</taxon>
        <taxon>Sphaerisporangium</taxon>
    </lineage>
</organism>
<reference evidence="3" key="1">
    <citation type="journal article" date="2019" name="Int. J. Syst. Evol. Microbiol.">
        <title>The Global Catalogue of Microorganisms (GCM) 10K type strain sequencing project: providing services to taxonomists for standard genome sequencing and annotation.</title>
        <authorList>
            <consortium name="The Broad Institute Genomics Platform"/>
            <consortium name="The Broad Institute Genome Sequencing Center for Infectious Disease"/>
            <person name="Wu L."/>
            <person name="Ma J."/>
        </authorList>
    </citation>
    <scope>NUCLEOTIDE SEQUENCE [LARGE SCALE GENOMIC DNA]</scope>
    <source>
        <strain evidence="3">CCUG 49560</strain>
    </source>
</reference>
<dbReference type="Pfam" id="PF18029">
    <property type="entry name" value="Glyoxalase_6"/>
    <property type="match status" value="1"/>
</dbReference>
<dbReference type="InterPro" id="IPR041581">
    <property type="entry name" value="Glyoxalase_6"/>
</dbReference>
<protein>
    <submittedName>
        <fullName evidence="2">VOC family protein</fullName>
    </submittedName>
</protein>
<dbReference type="PANTHER" id="PTHR35908">
    <property type="entry name" value="HYPOTHETICAL FUSION PROTEIN"/>
    <property type="match status" value="1"/>
</dbReference>
<comment type="caution">
    <text evidence="2">The sequence shown here is derived from an EMBL/GenBank/DDBJ whole genome shotgun (WGS) entry which is preliminary data.</text>
</comment>
<proteinExistence type="predicted"/>
<dbReference type="InterPro" id="IPR029068">
    <property type="entry name" value="Glyas_Bleomycin-R_OHBP_Dase"/>
</dbReference>
<keyword evidence="3" id="KW-1185">Reference proteome</keyword>
<dbReference type="Gene3D" id="3.10.180.10">
    <property type="entry name" value="2,3-Dihydroxybiphenyl 1,2-Dioxygenase, domain 1"/>
    <property type="match status" value="1"/>
</dbReference>
<accession>A0ABV9ENA9</accession>
<dbReference type="SUPFAM" id="SSF54593">
    <property type="entry name" value="Glyoxalase/Bleomycin resistance protein/Dihydroxybiphenyl dioxygenase"/>
    <property type="match status" value="1"/>
</dbReference>
<dbReference type="PROSITE" id="PS51819">
    <property type="entry name" value="VOC"/>
    <property type="match status" value="1"/>
</dbReference>
<evidence type="ECO:0000259" key="1">
    <source>
        <dbReference type="PROSITE" id="PS51819"/>
    </source>
</evidence>
<dbReference type="InterPro" id="IPR037523">
    <property type="entry name" value="VOC_core"/>
</dbReference>
<name>A0ABV9ENA9_9ACTN</name>
<sequence length="124" mass="13590">MTRQPTLTLTGTNIGAPHARALAEFYSELLGWAIEHDEDDWVTLKSPDGGTGLSFQTEVEYVRPTWPAGPGDQQMMMHLEIQVDDLDAAVAHATALGATVAEYQPQDDVRVCLDPAGHPFCLWL</sequence>
<dbReference type="PANTHER" id="PTHR35908:SF1">
    <property type="entry name" value="CONSERVED PROTEIN"/>
    <property type="match status" value="1"/>
</dbReference>
<dbReference type="Proteomes" id="UP001595891">
    <property type="component" value="Unassembled WGS sequence"/>
</dbReference>
<feature type="domain" description="VOC" evidence="1">
    <location>
        <begin position="8"/>
        <end position="124"/>
    </location>
</feature>
<evidence type="ECO:0000313" key="2">
    <source>
        <dbReference type="EMBL" id="MFC4590618.1"/>
    </source>
</evidence>
<evidence type="ECO:0000313" key="3">
    <source>
        <dbReference type="Proteomes" id="UP001595891"/>
    </source>
</evidence>
<dbReference type="RefSeq" id="WP_262846477.1">
    <property type="nucleotide sequence ID" value="NZ_JANZYP010000047.1"/>
</dbReference>
<gene>
    <name evidence="2" type="ORF">ACFO8L_31295</name>
</gene>